<dbReference type="InterPro" id="IPR001492">
    <property type="entry name" value="Flagellin"/>
</dbReference>
<evidence type="ECO:0000313" key="8">
    <source>
        <dbReference type="Proteomes" id="UP000557739"/>
    </source>
</evidence>
<dbReference type="NCBIfam" id="TIGR02550">
    <property type="entry name" value="flagell_flgL"/>
    <property type="match status" value="1"/>
</dbReference>
<proteinExistence type="inferred from homology"/>
<dbReference type="Gene3D" id="1.20.1330.10">
    <property type="entry name" value="f41 fragment of flagellin, N-terminal domain"/>
    <property type="match status" value="1"/>
</dbReference>
<evidence type="ECO:0000313" key="7">
    <source>
        <dbReference type="EMBL" id="MBB5698348.1"/>
    </source>
</evidence>
<comment type="subcellular location">
    <subcellularLocation>
        <location evidence="1">Bacterial flagellum</location>
    </subcellularLocation>
    <subcellularLocation>
        <location evidence="2">Secreted</location>
    </subcellularLocation>
</comment>
<feature type="domain" description="Flagellin N-terminal" evidence="5">
    <location>
        <begin position="7"/>
        <end position="142"/>
    </location>
</feature>
<keyword evidence="7" id="KW-0966">Cell projection</keyword>
<dbReference type="SUPFAM" id="SSF64518">
    <property type="entry name" value="Phase 1 flagellin"/>
    <property type="match status" value="1"/>
</dbReference>
<name>A0A7W9APV4_9SPHN</name>
<dbReference type="AlphaFoldDB" id="A0A7W9APV4"/>
<sequence>MSLMDRVSTSQFYSRSLTQMSGLNVQADKLQTQISTNKKLTVASDDAAGFTRLATLKRDASADKAAKGNLDLAAGILAQSDTALAGITDQLQRAKELAVQANSGTLTADQRATIAGQLDGILQDVASLANQTDARGVPIFGGGGDAAFATDGNGRVTYVGGTKPGVIPTGNDTTVQVTEDGTTLQAMFDTLSALSTAVKSGKGIGEAGDQVTTAIDTVSGMRGSIGARAMRLDMEMERLSDVGVGREEARSAIEDTDVTAAITELQKTLTILSATQASFSKLTSLNLFQQLR</sequence>
<keyword evidence="4" id="KW-0975">Bacterial flagellum</keyword>
<dbReference type="Pfam" id="PF00669">
    <property type="entry name" value="Flagellin_N"/>
    <property type="match status" value="1"/>
</dbReference>
<dbReference type="GO" id="GO:0005198">
    <property type="term" value="F:structural molecule activity"/>
    <property type="evidence" value="ECO:0007669"/>
    <property type="project" value="InterPro"/>
</dbReference>
<dbReference type="GO" id="GO:0005576">
    <property type="term" value="C:extracellular region"/>
    <property type="evidence" value="ECO:0007669"/>
    <property type="project" value="UniProtKB-SubCell"/>
</dbReference>
<accession>A0A7W9APV4</accession>
<dbReference type="Proteomes" id="UP000557739">
    <property type="component" value="Unassembled WGS sequence"/>
</dbReference>
<dbReference type="GO" id="GO:0071973">
    <property type="term" value="P:bacterial-type flagellum-dependent cell motility"/>
    <property type="evidence" value="ECO:0007669"/>
    <property type="project" value="InterPro"/>
</dbReference>
<dbReference type="Pfam" id="PF00700">
    <property type="entry name" value="Flagellin_C"/>
    <property type="match status" value="1"/>
</dbReference>
<dbReference type="EMBL" id="JACIJJ010000002">
    <property type="protein sequence ID" value="MBB5698348.1"/>
    <property type="molecule type" value="Genomic_DNA"/>
</dbReference>
<keyword evidence="8" id="KW-1185">Reference proteome</keyword>
<dbReference type="PANTHER" id="PTHR42792:SF1">
    <property type="entry name" value="FLAGELLAR HOOK-ASSOCIATED PROTEIN 3"/>
    <property type="match status" value="1"/>
</dbReference>
<dbReference type="InterPro" id="IPR001029">
    <property type="entry name" value="Flagellin_N"/>
</dbReference>
<comment type="similarity">
    <text evidence="3">Belongs to the bacterial flagellin family.</text>
</comment>
<dbReference type="GO" id="GO:0009424">
    <property type="term" value="C:bacterial-type flagellum hook"/>
    <property type="evidence" value="ECO:0007669"/>
    <property type="project" value="InterPro"/>
</dbReference>
<feature type="domain" description="Flagellin C-terminal" evidence="6">
    <location>
        <begin position="210"/>
        <end position="287"/>
    </location>
</feature>
<evidence type="ECO:0000259" key="5">
    <source>
        <dbReference type="Pfam" id="PF00669"/>
    </source>
</evidence>
<dbReference type="PANTHER" id="PTHR42792">
    <property type="entry name" value="FLAGELLIN"/>
    <property type="match status" value="1"/>
</dbReference>
<organism evidence="7 8">
    <name type="scientific">Sphingomonas yantingensis</name>
    <dbReference type="NCBI Taxonomy" id="1241761"/>
    <lineage>
        <taxon>Bacteria</taxon>
        <taxon>Pseudomonadati</taxon>
        <taxon>Pseudomonadota</taxon>
        <taxon>Alphaproteobacteria</taxon>
        <taxon>Sphingomonadales</taxon>
        <taxon>Sphingomonadaceae</taxon>
        <taxon>Sphingomonas</taxon>
    </lineage>
</organism>
<evidence type="ECO:0000259" key="6">
    <source>
        <dbReference type="Pfam" id="PF00700"/>
    </source>
</evidence>
<evidence type="ECO:0000256" key="1">
    <source>
        <dbReference type="ARBA" id="ARBA00004365"/>
    </source>
</evidence>
<evidence type="ECO:0000256" key="4">
    <source>
        <dbReference type="ARBA" id="ARBA00023143"/>
    </source>
</evidence>
<evidence type="ECO:0000256" key="3">
    <source>
        <dbReference type="ARBA" id="ARBA00005709"/>
    </source>
</evidence>
<keyword evidence="7" id="KW-0969">Cilium</keyword>
<gene>
    <name evidence="7" type="ORF">FHR19_001693</name>
</gene>
<protein>
    <submittedName>
        <fullName evidence="7">Flagellar hook-associated protein 3 FlgL</fullName>
    </submittedName>
</protein>
<comment type="caution">
    <text evidence="7">The sequence shown here is derived from an EMBL/GenBank/DDBJ whole genome shotgun (WGS) entry which is preliminary data.</text>
</comment>
<keyword evidence="7" id="KW-0282">Flagellum</keyword>
<evidence type="ECO:0000256" key="2">
    <source>
        <dbReference type="ARBA" id="ARBA00004613"/>
    </source>
</evidence>
<dbReference type="InterPro" id="IPR013384">
    <property type="entry name" value="Flagell_FlgL"/>
</dbReference>
<dbReference type="InterPro" id="IPR046358">
    <property type="entry name" value="Flagellin_C"/>
</dbReference>
<reference evidence="7 8" key="1">
    <citation type="submission" date="2020-08" db="EMBL/GenBank/DDBJ databases">
        <title>Genomic Encyclopedia of Type Strains, Phase IV (KMG-IV): sequencing the most valuable type-strain genomes for metagenomic binning, comparative biology and taxonomic classification.</title>
        <authorList>
            <person name="Goeker M."/>
        </authorList>
    </citation>
    <scope>NUCLEOTIDE SEQUENCE [LARGE SCALE GENOMIC DNA]</scope>
    <source>
        <strain evidence="7 8">DSM 27244</strain>
    </source>
</reference>